<dbReference type="InterPro" id="IPR009057">
    <property type="entry name" value="Homeodomain-like_sf"/>
</dbReference>
<evidence type="ECO:0000256" key="1">
    <source>
        <dbReference type="ARBA" id="ARBA00023015"/>
    </source>
</evidence>
<dbReference type="InterPro" id="IPR036271">
    <property type="entry name" value="Tet_transcr_reg_TetR-rel_C_sf"/>
</dbReference>
<dbReference type="GO" id="GO:0003700">
    <property type="term" value="F:DNA-binding transcription factor activity"/>
    <property type="evidence" value="ECO:0007669"/>
    <property type="project" value="TreeGrafter"/>
</dbReference>
<evidence type="ECO:0000256" key="3">
    <source>
        <dbReference type="ARBA" id="ARBA00023163"/>
    </source>
</evidence>
<reference evidence="6 7" key="1">
    <citation type="submission" date="2016-10" db="EMBL/GenBank/DDBJ databases">
        <authorList>
            <person name="de Groot N.N."/>
        </authorList>
    </citation>
    <scope>NUCLEOTIDE SEQUENCE [LARGE SCALE GENOMIC DNA]</scope>
    <source>
        <strain evidence="6 7">DSM 23142</strain>
    </source>
</reference>
<feature type="domain" description="HTH tetR-type" evidence="5">
    <location>
        <begin position="4"/>
        <end position="64"/>
    </location>
</feature>
<evidence type="ECO:0000256" key="2">
    <source>
        <dbReference type="ARBA" id="ARBA00023125"/>
    </source>
</evidence>
<dbReference type="AlphaFoldDB" id="A0A1G7U6V8"/>
<accession>A0A1G7U6V8</accession>
<dbReference type="PANTHER" id="PTHR30055">
    <property type="entry name" value="HTH-TYPE TRANSCRIPTIONAL REGULATOR RUTR"/>
    <property type="match status" value="1"/>
</dbReference>
<keyword evidence="3" id="KW-0804">Transcription</keyword>
<evidence type="ECO:0000256" key="4">
    <source>
        <dbReference type="PROSITE-ProRule" id="PRU00335"/>
    </source>
</evidence>
<protein>
    <submittedName>
        <fullName evidence="6">Regulatory protein, tetR family</fullName>
    </submittedName>
</protein>
<proteinExistence type="predicted"/>
<dbReference type="RefSeq" id="WP_091485257.1">
    <property type="nucleotide sequence ID" value="NZ_LT629692.1"/>
</dbReference>
<dbReference type="PANTHER" id="PTHR30055:SF234">
    <property type="entry name" value="HTH-TYPE TRANSCRIPTIONAL REGULATOR BETI"/>
    <property type="match status" value="1"/>
</dbReference>
<keyword evidence="7" id="KW-1185">Reference proteome</keyword>
<dbReference type="SUPFAM" id="SSF46689">
    <property type="entry name" value="Homeodomain-like"/>
    <property type="match status" value="1"/>
</dbReference>
<evidence type="ECO:0000313" key="6">
    <source>
        <dbReference type="EMBL" id="SDG43352.1"/>
    </source>
</evidence>
<dbReference type="SUPFAM" id="SSF48498">
    <property type="entry name" value="Tetracyclin repressor-like, C-terminal domain"/>
    <property type="match status" value="1"/>
</dbReference>
<keyword evidence="2 4" id="KW-0238">DNA-binding</keyword>
<dbReference type="InterPro" id="IPR049445">
    <property type="entry name" value="TetR_SbtR-like_C"/>
</dbReference>
<dbReference type="InterPro" id="IPR001647">
    <property type="entry name" value="HTH_TetR"/>
</dbReference>
<gene>
    <name evidence="6" type="ORF">SAMN04489810_0288</name>
</gene>
<dbReference type="Pfam" id="PF00440">
    <property type="entry name" value="TetR_N"/>
    <property type="match status" value="1"/>
</dbReference>
<organism evidence="6 7">
    <name type="scientific">Microbacterium pygmaeum</name>
    <dbReference type="NCBI Taxonomy" id="370764"/>
    <lineage>
        <taxon>Bacteria</taxon>
        <taxon>Bacillati</taxon>
        <taxon>Actinomycetota</taxon>
        <taxon>Actinomycetes</taxon>
        <taxon>Micrococcales</taxon>
        <taxon>Microbacteriaceae</taxon>
        <taxon>Microbacterium</taxon>
    </lineage>
</organism>
<feature type="DNA-binding region" description="H-T-H motif" evidence="4">
    <location>
        <begin position="27"/>
        <end position="46"/>
    </location>
</feature>
<dbReference type="STRING" id="370764.SAMN04489810_0288"/>
<dbReference type="Pfam" id="PF21597">
    <property type="entry name" value="TetR_C_43"/>
    <property type="match status" value="1"/>
</dbReference>
<dbReference type="InterPro" id="IPR050109">
    <property type="entry name" value="HTH-type_TetR-like_transc_reg"/>
</dbReference>
<name>A0A1G7U6V8_9MICO</name>
<dbReference type="PROSITE" id="PS50977">
    <property type="entry name" value="HTH_TETR_2"/>
    <property type="match status" value="1"/>
</dbReference>
<dbReference type="EMBL" id="LT629692">
    <property type="protein sequence ID" value="SDG43352.1"/>
    <property type="molecule type" value="Genomic_DNA"/>
</dbReference>
<evidence type="ECO:0000259" key="5">
    <source>
        <dbReference type="PROSITE" id="PS50977"/>
    </source>
</evidence>
<dbReference type="Gene3D" id="1.10.357.10">
    <property type="entry name" value="Tetracycline Repressor, domain 2"/>
    <property type="match status" value="1"/>
</dbReference>
<sequence>MTLRADAARSRERILAAARSHDVRALRLNDVARDAGVGIGTVYRHFPTVHALIEALSIDSLGRLQDASEAAARNPDPLSALHGFLRAALLLQLEDAGLEAVLIDLARTDPVVHSECAAARAEVFAGYTAVLTRAQRAGVVREDVSPAQLQRLVCGVEHAVRLGAPDDRSILLDILLAGIGPRTQQIPAVAAC</sequence>
<dbReference type="GO" id="GO:0000976">
    <property type="term" value="F:transcription cis-regulatory region binding"/>
    <property type="evidence" value="ECO:0007669"/>
    <property type="project" value="TreeGrafter"/>
</dbReference>
<keyword evidence="1" id="KW-0805">Transcription regulation</keyword>
<dbReference type="Proteomes" id="UP000199009">
    <property type="component" value="Chromosome I"/>
</dbReference>
<evidence type="ECO:0000313" key="7">
    <source>
        <dbReference type="Proteomes" id="UP000199009"/>
    </source>
</evidence>
<dbReference type="OrthoDB" id="3192968at2"/>